<evidence type="ECO:0008006" key="4">
    <source>
        <dbReference type="Google" id="ProtNLM"/>
    </source>
</evidence>
<dbReference type="Proteomes" id="UP000824540">
    <property type="component" value="Unassembled WGS sequence"/>
</dbReference>
<evidence type="ECO:0000313" key="2">
    <source>
        <dbReference type="EMBL" id="KAG9329181.1"/>
    </source>
</evidence>
<organism evidence="2 3">
    <name type="scientific">Albula glossodonta</name>
    <name type="common">roundjaw bonefish</name>
    <dbReference type="NCBI Taxonomy" id="121402"/>
    <lineage>
        <taxon>Eukaryota</taxon>
        <taxon>Metazoa</taxon>
        <taxon>Chordata</taxon>
        <taxon>Craniata</taxon>
        <taxon>Vertebrata</taxon>
        <taxon>Euteleostomi</taxon>
        <taxon>Actinopterygii</taxon>
        <taxon>Neopterygii</taxon>
        <taxon>Teleostei</taxon>
        <taxon>Albuliformes</taxon>
        <taxon>Albulidae</taxon>
        <taxon>Albula</taxon>
    </lineage>
</organism>
<gene>
    <name evidence="2" type="ORF">JZ751_007347</name>
</gene>
<evidence type="ECO:0000256" key="1">
    <source>
        <dbReference type="SAM" id="SignalP"/>
    </source>
</evidence>
<accession>A0A8T2MTA4</accession>
<feature type="signal peptide" evidence="1">
    <location>
        <begin position="1"/>
        <end position="24"/>
    </location>
</feature>
<dbReference type="AlphaFoldDB" id="A0A8T2MTA4"/>
<reference evidence="2" key="1">
    <citation type="thesis" date="2021" institute="BYU ScholarsArchive" country="Provo, UT, USA">
        <title>Applications of and Algorithms for Genome Assembly and Genomic Analyses with an Emphasis on Marine Teleosts.</title>
        <authorList>
            <person name="Pickett B.D."/>
        </authorList>
    </citation>
    <scope>NUCLEOTIDE SEQUENCE</scope>
    <source>
        <strain evidence="2">HI-2016</strain>
    </source>
</reference>
<name>A0A8T2MTA4_9TELE</name>
<keyword evidence="3" id="KW-1185">Reference proteome</keyword>
<comment type="caution">
    <text evidence="2">The sequence shown here is derived from an EMBL/GenBank/DDBJ whole genome shotgun (WGS) entry which is preliminary data.</text>
</comment>
<sequence length="96" mass="10359">MADMSVLLCDVVVVLAWDSALVLAVESPAHSHEQKQGRGEDGFSLEHLRAGAGLWEPWSSICVQAIQTTLRPAPVALSIAFCTMASIKVHNIVVFM</sequence>
<evidence type="ECO:0000313" key="3">
    <source>
        <dbReference type="Proteomes" id="UP000824540"/>
    </source>
</evidence>
<keyword evidence="1" id="KW-0732">Signal</keyword>
<proteinExistence type="predicted"/>
<dbReference type="EMBL" id="JAFBMS010001414">
    <property type="protein sequence ID" value="KAG9329181.1"/>
    <property type="molecule type" value="Genomic_DNA"/>
</dbReference>
<feature type="non-terminal residue" evidence="2">
    <location>
        <position position="1"/>
    </location>
</feature>
<protein>
    <recommendedName>
        <fullName evidence="4">Secreted protein</fullName>
    </recommendedName>
</protein>
<feature type="chain" id="PRO_5035758247" description="Secreted protein" evidence="1">
    <location>
        <begin position="25"/>
        <end position="96"/>
    </location>
</feature>